<dbReference type="GO" id="GO:0050661">
    <property type="term" value="F:NADP binding"/>
    <property type="evidence" value="ECO:0007669"/>
    <property type="project" value="InterPro"/>
</dbReference>
<dbReference type="Proteomes" id="UP001162060">
    <property type="component" value="Unassembled WGS sequence"/>
</dbReference>
<comment type="function">
    <text evidence="11">Bifunctional enzyme. Involved in de novo dTMP biosynthesis. Key enzyme in folate metabolism. Catalyzes an essential reaction for de novo glycine and purine synthesis, DNA precursor synthesis, and for the conversion of dUMP to dTMP.</text>
</comment>
<dbReference type="GO" id="GO:0046452">
    <property type="term" value="P:dihydrofolate metabolic process"/>
    <property type="evidence" value="ECO:0007669"/>
    <property type="project" value="TreeGrafter"/>
</dbReference>
<dbReference type="InterPro" id="IPR001796">
    <property type="entry name" value="DHFR_dom"/>
</dbReference>
<keyword evidence="7" id="KW-0808">Transferase</keyword>
<dbReference type="EMBL" id="CAKLBY020000153">
    <property type="protein sequence ID" value="CAK7929875.1"/>
    <property type="molecule type" value="Genomic_DNA"/>
</dbReference>
<comment type="similarity">
    <text evidence="12">Belongs to the dihydrofolate reductase family.</text>
</comment>
<dbReference type="InterPro" id="IPR024072">
    <property type="entry name" value="DHFR-like_dom_sf"/>
</dbReference>
<dbReference type="PROSITE" id="PS51330">
    <property type="entry name" value="DHFR_2"/>
    <property type="match status" value="1"/>
</dbReference>
<protein>
    <recommendedName>
        <fullName evidence="4">Bifunctional dihydrofolate reductase-thymidylate synthase</fullName>
        <ecNumber evidence="3">1.5.1.3</ecNumber>
        <ecNumber evidence="2">2.1.1.45</ecNumber>
    </recommendedName>
</protein>
<evidence type="ECO:0000313" key="14">
    <source>
        <dbReference type="EMBL" id="CAK7929875.1"/>
    </source>
</evidence>
<evidence type="ECO:0000256" key="4">
    <source>
        <dbReference type="ARBA" id="ARBA00019798"/>
    </source>
</evidence>
<evidence type="ECO:0000313" key="15">
    <source>
        <dbReference type="Proteomes" id="UP001162060"/>
    </source>
</evidence>
<dbReference type="CDD" id="cd00209">
    <property type="entry name" value="DHFR"/>
    <property type="match status" value="1"/>
</dbReference>
<dbReference type="SUPFAM" id="SSF53597">
    <property type="entry name" value="Dihydrofolate reductase-like"/>
    <property type="match status" value="1"/>
</dbReference>
<dbReference type="GO" id="GO:0006730">
    <property type="term" value="P:one-carbon metabolic process"/>
    <property type="evidence" value="ECO:0007669"/>
    <property type="project" value="UniProtKB-KW"/>
</dbReference>
<keyword evidence="8" id="KW-0545">Nucleotide biosynthesis</keyword>
<evidence type="ECO:0000259" key="13">
    <source>
        <dbReference type="PROSITE" id="PS51330"/>
    </source>
</evidence>
<organism evidence="14 15">
    <name type="scientific">Peronospora matthiolae</name>
    <dbReference type="NCBI Taxonomy" id="2874970"/>
    <lineage>
        <taxon>Eukaryota</taxon>
        <taxon>Sar</taxon>
        <taxon>Stramenopiles</taxon>
        <taxon>Oomycota</taxon>
        <taxon>Peronosporomycetes</taxon>
        <taxon>Peronosporales</taxon>
        <taxon>Peronosporaceae</taxon>
        <taxon>Peronospora</taxon>
    </lineage>
</organism>
<dbReference type="GO" id="GO:0046654">
    <property type="term" value="P:tetrahydrofolate biosynthetic process"/>
    <property type="evidence" value="ECO:0007669"/>
    <property type="project" value="InterPro"/>
</dbReference>
<evidence type="ECO:0000256" key="2">
    <source>
        <dbReference type="ARBA" id="ARBA00011947"/>
    </source>
</evidence>
<keyword evidence="6" id="KW-0489">Methyltransferase</keyword>
<dbReference type="GO" id="GO:0004146">
    <property type="term" value="F:dihydrofolate reductase activity"/>
    <property type="evidence" value="ECO:0007669"/>
    <property type="project" value="UniProtKB-EC"/>
</dbReference>
<evidence type="ECO:0000256" key="1">
    <source>
        <dbReference type="ARBA" id="ARBA00004903"/>
    </source>
</evidence>
<dbReference type="GO" id="GO:0032259">
    <property type="term" value="P:methylation"/>
    <property type="evidence" value="ECO:0007669"/>
    <property type="project" value="UniProtKB-KW"/>
</dbReference>
<dbReference type="EC" id="1.5.1.3" evidence="3"/>
<dbReference type="EC" id="2.1.1.45" evidence="2"/>
<dbReference type="GO" id="GO:0009165">
    <property type="term" value="P:nucleotide biosynthetic process"/>
    <property type="evidence" value="ECO:0007669"/>
    <property type="project" value="UniProtKB-KW"/>
</dbReference>
<gene>
    <name evidence="14" type="ORF">PM001_LOCUS15025</name>
</gene>
<evidence type="ECO:0000256" key="11">
    <source>
        <dbReference type="ARBA" id="ARBA00025154"/>
    </source>
</evidence>
<comment type="pathway">
    <text evidence="1">Cofactor biosynthesis; tetrahydrofolate biosynthesis; 5,6,7,8-tetrahydrofolate from 7,8-dihydrofolate: step 1/1.</text>
</comment>
<dbReference type="InterPro" id="IPR012259">
    <property type="entry name" value="DHFR"/>
</dbReference>
<feature type="domain" description="DHFR" evidence="13">
    <location>
        <begin position="8"/>
        <end position="182"/>
    </location>
</feature>
<evidence type="ECO:0000256" key="3">
    <source>
        <dbReference type="ARBA" id="ARBA00012856"/>
    </source>
</evidence>
<sequence>MIQQGGRKVSLIVACSLNRVIGKQGKLPWNIPADWAFFCSVTMNQVLIVGRRSFEEFDEPIPNRQTIVVSSTLEQTQVKAVSGRKESGVRVARTLAQALELVDSEPQYLDCTRVFIGGGENLYKEAMAADVVESCYVSRIHRSIDHGDTFFPRWTARFPNLVFSAKTNGRGSTRVSFEVWTRQQGDDR</sequence>
<dbReference type="PANTHER" id="PTHR48069">
    <property type="entry name" value="DIHYDROFOLATE REDUCTASE"/>
    <property type="match status" value="1"/>
</dbReference>
<comment type="caution">
    <text evidence="14">The sequence shown here is derived from an EMBL/GenBank/DDBJ whole genome shotgun (WGS) entry which is preliminary data.</text>
</comment>
<evidence type="ECO:0000256" key="9">
    <source>
        <dbReference type="ARBA" id="ARBA00022857"/>
    </source>
</evidence>
<proteinExistence type="inferred from homology"/>
<evidence type="ECO:0000256" key="6">
    <source>
        <dbReference type="ARBA" id="ARBA00022603"/>
    </source>
</evidence>
<evidence type="ECO:0000256" key="10">
    <source>
        <dbReference type="ARBA" id="ARBA00023002"/>
    </source>
</evidence>
<keyword evidence="5" id="KW-0554">One-carbon metabolism</keyword>
<evidence type="ECO:0000256" key="12">
    <source>
        <dbReference type="RuleBase" id="RU004474"/>
    </source>
</evidence>
<evidence type="ECO:0000256" key="8">
    <source>
        <dbReference type="ARBA" id="ARBA00022727"/>
    </source>
</evidence>
<keyword evidence="9" id="KW-0521">NADP</keyword>
<accession>A0AAV1U5C1</accession>
<dbReference type="Pfam" id="PF00186">
    <property type="entry name" value="DHFR_1"/>
    <property type="match status" value="1"/>
</dbReference>
<evidence type="ECO:0000256" key="7">
    <source>
        <dbReference type="ARBA" id="ARBA00022679"/>
    </source>
</evidence>
<dbReference type="PRINTS" id="PR00070">
    <property type="entry name" value="DHFR"/>
</dbReference>
<dbReference type="GO" id="GO:0004799">
    <property type="term" value="F:thymidylate synthase activity"/>
    <property type="evidence" value="ECO:0007669"/>
    <property type="project" value="UniProtKB-EC"/>
</dbReference>
<dbReference type="InterPro" id="IPR017925">
    <property type="entry name" value="DHFR_CS"/>
</dbReference>
<dbReference type="PANTHER" id="PTHR48069:SF3">
    <property type="entry name" value="DIHYDROFOLATE REDUCTASE"/>
    <property type="match status" value="1"/>
</dbReference>
<dbReference type="PROSITE" id="PS00075">
    <property type="entry name" value="DHFR_1"/>
    <property type="match status" value="1"/>
</dbReference>
<dbReference type="GO" id="GO:0046655">
    <property type="term" value="P:folic acid metabolic process"/>
    <property type="evidence" value="ECO:0007669"/>
    <property type="project" value="TreeGrafter"/>
</dbReference>
<name>A0AAV1U5C1_9STRA</name>
<keyword evidence="10" id="KW-0560">Oxidoreductase</keyword>
<dbReference type="Gene3D" id="3.40.430.10">
    <property type="entry name" value="Dihydrofolate Reductase, subunit A"/>
    <property type="match status" value="1"/>
</dbReference>
<evidence type="ECO:0000256" key="5">
    <source>
        <dbReference type="ARBA" id="ARBA00022563"/>
    </source>
</evidence>
<dbReference type="AlphaFoldDB" id="A0AAV1U5C1"/>
<reference evidence="14" key="1">
    <citation type="submission" date="2024-01" db="EMBL/GenBank/DDBJ databases">
        <authorList>
            <person name="Webb A."/>
        </authorList>
    </citation>
    <scope>NUCLEOTIDE SEQUENCE</scope>
    <source>
        <strain evidence="14">Pm1</strain>
    </source>
</reference>